<evidence type="ECO:0000256" key="3">
    <source>
        <dbReference type="SAM" id="MobiDB-lite"/>
    </source>
</evidence>
<evidence type="ECO:0000313" key="4">
    <source>
        <dbReference type="EMBL" id="TNV78301.1"/>
    </source>
</evidence>
<feature type="compositionally biased region" description="Basic residues" evidence="3">
    <location>
        <begin position="348"/>
        <end position="358"/>
    </location>
</feature>
<dbReference type="Pfam" id="PF01344">
    <property type="entry name" value="Kelch_1"/>
    <property type="match status" value="1"/>
</dbReference>
<dbReference type="EMBL" id="RRYP01010556">
    <property type="protein sequence ID" value="TNV78301.1"/>
    <property type="molecule type" value="Genomic_DNA"/>
</dbReference>
<dbReference type="OrthoDB" id="289437at2759"/>
<dbReference type="PANTHER" id="PTHR46260">
    <property type="entry name" value="RING-TYPE DOMAIN-CONTAINING PROTEIN"/>
    <property type="match status" value="1"/>
</dbReference>
<dbReference type="InterPro" id="IPR051746">
    <property type="entry name" value="Kelch_domain_containing_8"/>
</dbReference>
<dbReference type="AlphaFoldDB" id="A0A8J8NN09"/>
<dbReference type="SUPFAM" id="SSF117281">
    <property type="entry name" value="Kelch motif"/>
    <property type="match status" value="1"/>
</dbReference>
<feature type="compositionally biased region" description="Acidic residues" evidence="3">
    <location>
        <begin position="313"/>
        <end position="344"/>
    </location>
</feature>
<dbReference type="Gene3D" id="2.120.10.80">
    <property type="entry name" value="Kelch-type beta propeller"/>
    <property type="match status" value="1"/>
</dbReference>
<protein>
    <recommendedName>
        <fullName evidence="6">Kelch repeat protein</fullName>
    </recommendedName>
</protein>
<name>A0A8J8NN09_HALGN</name>
<reference evidence="4" key="1">
    <citation type="submission" date="2019-06" db="EMBL/GenBank/DDBJ databases">
        <authorList>
            <person name="Zheng W."/>
        </authorList>
    </citation>
    <scope>NUCLEOTIDE SEQUENCE</scope>
    <source>
        <strain evidence="4">QDHG01</strain>
    </source>
</reference>
<evidence type="ECO:0000256" key="2">
    <source>
        <dbReference type="ARBA" id="ARBA00022737"/>
    </source>
</evidence>
<organism evidence="4 5">
    <name type="scientific">Halteria grandinella</name>
    <dbReference type="NCBI Taxonomy" id="5974"/>
    <lineage>
        <taxon>Eukaryota</taxon>
        <taxon>Sar</taxon>
        <taxon>Alveolata</taxon>
        <taxon>Ciliophora</taxon>
        <taxon>Intramacronucleata</taxon>
        <taxon>Spirotrichea</taxon>
        <taxon>Stichotrichia</taxon>
        <taxon>Sporadotrichida</taxon>
        <taxon>Halteriidae</taxon>
        <taxon>Halteria</taxon>
    </lineage>
</organism>
<sequence length="358" mass="41235">MAFEGQDFYYELSQKTELKWIPKAFGVNANGIPTVFPTMWSKIIQVNRNDVYFIGGTQDHYAASKKTLHLSLQTDLLSDKAPLRKARYAFGFCHLGHHLYVVGGCLEDNKSTRACERYNMQTDKWEELPKLRFKRYAVSMVAVGRRWLYGVGGMDGQLDQDTRREETVVRMDTWGIERGWERYVVKSDRAMACQYGLQIVPESNESQFMIIGGVCMNDELLDTIYLLSPASSQLTPLLHRTAFTDRFFYNQTFPLSTRLPLAEFAPFALQIDATRARLVIGRNGLHVVPGTRRDMVRHGVISMDISAYKELMPSDEEEVESVDYYDDGEEEERNPEEDEEMEDVSAERRRHRSSSSNQ</sequence>
<accession>A0A8J8NN09</accession>
<dbReference type="Proteomes" id="UP000785679">
    <property type="component" value="Unassembled WGS sequence"/>
</dbReference>
<evidence type="ECO:0008006" key="6">
    <source>
        <dbReference type="Google" id="ProtNLM"/>
    </source>
</evidence>
<gene>
    <name evidence="4" type="ORF">FGO68_gene13655</name>
</gene>
<proteinExistence type="predicted"/>
<dbReference type="InterPro" id="IPR006652">
    <property type="entry name" value="Kelch_1"/>
</dbReference>
<dbReference type="InterPro" id="IPR015915">
    <property type="entry name" value="Kelch-typ_b-propeller"/>
</dbReference>
<feature type="region of interest" description="Disordered" evidence="3">
    <location>
        <begin position="312"/>
        <end position="358"/>
    </location>
</feature>
<keyword evidence="2" id="KW-0677">Repeat</keyword>
<comment type="caution">
    <text evidence="4">The sequence shown here is derived from an EMBL/GenBank/DDBJ whole genome shotgun (WGS) entry which is preliminary data.</text>
</comment>
<dbReference type="PANTHER" id="PTHR46260:SF3">
    <property type="entry name" value="RING-TYPE DOMAIN-CONTAINING PROTEIN"/>
    <property type="match status" value="1"/>
</dbReference>
<keyword evidence="1" id="KW-0880">Kelch repeat</keyword>
<keyword evidence="5" id="KW-1185">Reference proteome</keyword>
<dbReference type="SMART" id="SM00612">
    <property type="entry name" value="Kelch"/>
    <property type="match status" value="1"/>
</dbReference>
<evidence type="ECO:0000256" key="1">
    <source>
        <dbReference type="ARBA" id="ARBA00022441"/>
    </source>
</evidence>
<evidence type="ECO:0000313" key="5">
    <source>
        <dbReference type="Proteomes" id="UP000785679"/>
    </source>
</evidence>